<evidence type="ECO:0000256" key="7">
    <source>
        <dbReference type="SAM" id="Phobius"/>
    </source>
</evidence>
<reference evidence="10 11" key="1">
    <citation type="submission" date="2020-06" db="EMBL/GenBank/DDBJ databases">
        <title>Nonomuraea sp. SMC257, a novel actinomycete isolated from soil.</title>
        <authorList>
            <person name="Chanama M."/>
        </authorList>
    </citation>
    <scope>NUCLEOTIDE SEQUENCE [LARGE SCALE GENOMIC DNA]</scope>
    <source>
        <strain evidence="10 11">SMC257</strain>
    </source>
</reference>
<comment type="subcellular location">
    <subcellularLocation>
        <location evidence="1">Cell membrane</location>
        <topology evidence="1">Multi-pass membrane protein</topology>
    </subcellularLocation>
</comment>
<organism evidence="10 11">
    <name type="scientific">Nonomuraea montanisoli</name>
    <dbReference type="NCBI Taxonomy" id="2741721"/>
    <lineage>
        <taxon>Bacteria</taxon>
        <taxon>Bacillati</taxon>
        <taxon>Actinomycetota</taxon>
        <taxon>Actinomycetes</taxon>
        <taxon>Streptosporangiales</taxon>
        <taxon>Streptosporangiaceae</taxon>
        <taxon>Nonomuraea</taxon>
    </lineage>
</organism>
<name>A0A7Y6I8G0_9ACTN</name>
<dbReference type="InterPro" id="IPR025857">
    <property type="entry name" value="MacB_PCD"/>
</dbReference>
<dbReference type="PANTHER" id="PTHR30572:SF4">
    <property type="entry name" value="ABC TRANSPORTER PERMEASE YTRF"/>
    <property type="match status" value="1"/>
</dbReference>
<keyword evidence="5 7" id="KW-0472">Membrane</keyword>
<keyword evidence="2" id="KW-1003">Cell membrane</keyword>
<feature type="domain" description="ABC3 transporter permease C-terminal" evidence="8">
    <location>
        <begin position="274"/>
        <end position="387"/>
    </location>
</feature>
<dbReference type="Pfam" id="PF12704">
    <property type="entry name" value="MacB_PCD"/>
    <property type="match status" value="1"/>
</dbReference>
<sequence length="394" mass="41114">MRGRESFVMALEALRVNRLRSALTMLGVIIGVLAVVVLVSVGTGAKDAVEKQISGLGTNIILVVPGQLTVGAAPTQSRLSLADVAYVRRVVGDPAKVTVSLQSGETVRVGRTEAFVTIIGTDQNLTNVFQRPLSKGRHLSETDVDTRRRVAVLGAEVAARMFGDVDPVGRQVSIAGARFRVVGVYATVGQTFGLSRDQEVHVPVTTAQRMLGVDRVNGLAVGASGPEEVEALQGRVVAALTERYPGEKFSAVTQTQLLGTIGSVLGMLTGVLAAIAGISLLVGGVGVSNIMLVSVRERTKEIGLRKALGARQRDVLAQFLIEAVLLTTIGGVIGIVLGVGGAVAIRSFTEVPASITWWSIALAFGVSAVVGVFFGVAPARRAGRLDPVVALRAE</sequence>
<dbReference type="AlphaFoldDB" id="A0A7Y6I8G0"/>
<feature type="domain" description="MacB-like periplasmic core" evidence="9">
    <location>
        <begin position="21"/>
        <end position="237"/>
    </location>
</feature>
<dbReference type="EMBL" id="JABWGN010000007">
    <property type="protein sequence ID" value="NUW33643.1"/>
    <property type="molecule type" value="Genomic_DNA"/>
</dbReference>
<evidence type="ECO:0000256" key="1">
    <source>
        <dbReference type="ARBA" id="ARBA00004651"/>
    </source>
</evidence>
<dbReference type="GO" id="GO:0022857">
    <property type="term" value="F:transmembrane transporter activity"/>
    <property type="evidence" value="ECO:0007669"/>
    <property type="project" value="TreeGrafter"/>
</dbReference>
<evidence type="ECO:0000256" key="6">
    <source>
        <dbReference type="ARBA" id="ARBA00038076"/>
    </source>
</evidence>
<dbReference type="Proteomes" id="UP000586042">
    <property type="component" value="Unassembled WGS sequence"/>
</dbReference>
<proteinExistence type="inferred from homology"/>
<dbReference type="InterPro" id="IPR050250">
    <property type="entry name" value="Macrolide_Exporter_MacB"/>
</dbReference>
<evidence type="ECO:0000256" key="4">
    <source>
        <dbReference type="ARBA" id="ARBA00022989"/>
    </source>
</evidence>
<gene>
    <name evidence="10" type="ORF">HTZ77_19710</name>
</gene>
<evidence type="ECO:0000256" key="2">
    <source>
        <dbReference type="ARBA" id="ARBA00022475"/>
    </source>
</evidence>
<feature type="transmembrane region" description="Helical" evidence="7">
    <location>
        <begin position="316"/>
        <end position="345"/>
    </location>
</feature>
<evidence type="ECO:0000256" key="3">
    <source>
        <dbReference type="ARBA" id="ARBA00022692"/>
    </source>
</evidence>
<evidence type="ECO:0000313" key="11">
    <source>
        <dbReference type="Proteomes" id="UP000586042"/>
    </source>
</evidence>
<evidence type="ECO:0000259" key="8">
    <source>
        <dbReference type="Pfam" id="PF02687"/>
    </source>
</evidence>
<dbReference type="RefSeq" id="WP_175591076.1">
    <property type="nucleotide sequence ID" value="NZ_JABWGN010000007.1"/>
</dbReference>
<evidence type="ECO:0000313" key="10">
    <source>
        <dbReference type="EMBL" id="NUW33643.1"/>
    </source>
</evidence>
<comment type="similarity">
    <text evidence="6">Belongs to the ABC-4 integral membrane protein family.</text>
</comment>
<keyword evidence="4 7" id="KW-1133">Transmembrane helix</keyword>
<evidence type="ECO:0000259" key="9">
    <source>
        <dbReference type="Pfam" id="PF12704"/>
    </source>
</evidence>
<feature type="transmembrane region" description="Helical" evidence="7">
    <location>
        <begin position="21"/>
        <end position="42"/>
    </location>
</feature>
<keyword evidence="11" id="KW-1185">Reference proteome</keyword>
<dbReference type="PANTHER" id="PTHR30572">
    <property type="entry name" value="MEMBRANE COMPONENT OF TRANSPORTER-RELATED"/>
    <property type="match status" value="1"/>
</dbReference>
<comment type="caution">
    <text evidence="10">The sequence shown here is derived from an EMBL/GenBank/DDBJ whole genome shotgun (WGS) entry which is preliminary data.</text>
</comment>
<dbReference type="Pfam" id="PF02687">
    <property type="entry name" value="FtsX"/>
    <property type="match status" value="1"/>
</dbReference>
<evidence type="ECO:0000256" key="5">
    <source>
        <dbReference type="ARBA" id="ARBA00023136"/>
    </source>
</evidence>
<protein>
    <submittedName>
        <fullName evidence="10">ABC transporter permease</fullName>
    </submittedName>
</protein>
<keyword evidence="3 7" id="KW-0812">Transmembrane</keyword>
<dbReference type="GO" id="GO:0005886">
    <property type="term" value="C:plasma membrane"/>
    <property type="evidence" value="ECO:0007669"/>
    <property type="project" value="UniProtKB-SubCell"/>
</dbReference>
<feature type="transmembrane region" description="Helical" evidence="7">
    <location>
        <begin position="357"/>
        <end position="377"/>
    </location>
</feature>
<accession>A0A7Y6I8G0</accession>
<feature type="transmembrane region" description="Helical" evidence="7">
    <location>
        <begin position="264"/>
        <end position="295"/>
    </location>
</feature>
<dbReference type="InterPro" id="IPR003838">
    <property type="entry name" value="ABC3_permease_C"/>
</dbReference>